<evidence type="ECO:0000313" key="3">
    <source>
        <dbReference type="EMBL" id="SVB25139.1"/>
    </source>
</evidence>
<keyword evidence="1" id="KW-0732">Signal</keyword>
<gene>
    <name evidence="3" type="ORF">METZ01_LOCUS177993</name>
</gene>
<dbReference type="InterPro" id="IPR003140">
    <property type="entry name" value="PLipase/COase/thioEstase"/>
</dbReference>
<feature type="domain" description="Phospholipase/carboxylesterase/thioesterase" evidence="2">
    <location>
        <begin position="124"/>
        <end position="206"/>
    </location>
</feature>
<dbReference type="AlphaFoldDB" id="A0A382CH03"/>
<dbReference type="PANTHER" id="PTHR43037">
    <property type="entry name" value="UNNAMED PRODUCT-RELATED"/>
    <property type="match status" value="1"/>
</dbReference>
<dbReference type="PANTHER" id="PTHR43037:SF1">
    <property type="entry name" value="BLL1128 PROTEIN"/>
    <property type="match status" value="1"/>
</dbReference>
<name>A0A382CH03_9ZZZZ</name>
<dbReference type="Gene3D" id="3.40.50.1820">
    <property type="entry name" value="alpha/beta hydrolase"/>
    <property type="match status" value="1"/>
</dbReference>
<dbReference type="EMBL" id="UINC01034383">
    <property type="protein sequence ID" value="SVB25139.1"/>
    <property type="molecule type" value="Genomic_DNA"/>
</dbReference>
<dbReference type="InterPro" id="IPR029058">
    <property type="entry name" value="AB_hydrolase_fold"/>
</dbReference>
<dbReference type="Pfam" id="PF02230">
    <property type="entry name" value="Abhydrolase_2"/>
    <property type="match status" value="1"/>
</dbReference>
<protein>
    <recommendedName>
        <fullName evidence="2">Phospholipase/carboxylesterase/thioesterase domain-containing protein</fullName>
    </recommendedName>
</protein>
<organism evidence="3">
    <name type="scientific">marine metagenome</name>
    <dbReference type="NCBI Taxonomy" id="408172"/>
    <lineage>
        <taxon>unclassified sequences</taxon>
        <taxon>metagenomes</taxon>
        <taxon>ecological metagenomes</taxon>
    </lineage>
</organism>
<evidence type="ECO:0000259" key="2">
    <source>
        <dbReference type="Pfam" id="PF02230"/>
    </source>
</evidence>
<accession>A0A382CH03</accession>
<dbReference type="InterPro" id="IPR050955">
    <property type="entry name" value="Plant_Biomass_Hydrol_Est"/>
</dbReference>
<sequence length="316" mass="33906">MTLVAVIVITTIGLYGYYIYVPVNPKPELSGTYTTHEIKSSGRMRSFSLYQPRSLKSGAPLLLVLHGSQSSGDRIRSSIVYEYDQYADEFGFLVAYPTGFENHWNDCRASASYSANLQDIDDIGFLRELVSQVGQLGISVTRVHAIGHSNGGHMAYRLALEAPDLVAGITAVSASLPIADNLGCSPSAQAVEVNIMNGTEDQINPYDGGVVELLGDASRGKVLSSVETAEYWAELAGVVGPTIRLLPERDGDRSTSVELSSWRGKEGISVKLYTLKGSGHVIPAHNDVFPRIIGPSAGDISAAEIVAQMLMVAEID</sequence>
<dbReference type="GO" id="GO:0016787">
    <property type="term" value="F:hydrolase activity"/>
    <property type="evidence" value="ECO:0007669"/>
    <property type="project" value="InterPro"/>
</dbReference>
<proteinExistence type="predicted"/>
<reference evidence="3" key="1">
    <citation type="submission" date="2018-05" db="EMBL/GenBank/DDBJ databases">
        <authorList>
            <person name="Lanie J.A."/>
            <person name="Ng W.-L."/>
            <person name="Kazmierczak K.M."/>
            <person name="Andrzejewski T.M."/>
            <person name="Davidsen T.M."/>
            <person name="Wayne K.J."/>
            <person name="Tettelin H."/>
            <person name="Glass J.I."/>
            <person name="Rusch D."/>
            <person name="Podicherti R."/>
            <person name="Tsui H.-C.T."/>
            <person name="Winkler M.E."/>
        </authorList>
    </citation>
    <scope>NUCLEOTIDE SEQUENCE</scope>
</reference>
<dbReference type="SUPFAM" id="SSF53474">
    <property type="entry name" value="alpha/beta-Hydrolases"/>
    <property type="match status" value="1"/>
</dbReference>
<evidence type="ECO:0000256" key="1">
    <source>
        <dbReference type="ARBA" id="ARBA00022729"/>
    </source>
</evidence>